<dbReference type="OrthoDB" id="7949682at2"/>
<dbReference type="RefSeq" id="WP_026355396.1">
    <property type="nucleotide sequence ID" value="NZ_UGSK01000001.1"/>
</dbReference>
<proteinExistence type="predicted"/>
<dbReference type="EMBL" id="UGSK01000001">
    <property type="protein sequence ID" value="SUA99926.1"/>
    <property type="molecule type" value="Genomic_DNA"/>
</dbReference>
<organism evidence="1 2">
    <name type="scientific">Pannonibacter phragmitetus</name>
    <dbReference type="NCBI Taxonomy" id="121719"/>
    <lineage>
        <taxon>Bacteria</taxon>
        <taxon>Pseudomonadati</taxon>
        <taxon>Pseudomonadota</taxon>
        <taxon>Alphaproteobacteria</taxon>
        <taxon>Hyphomicrobiales</taxon>
        <taxon>Stappiaceae</taxon>
        <taxon>Pannonibacter</taxon>
    </lineage>
</organism>
<sequence>MSAAASSLAAPSLCLGPVLGLALATPQRRGGWWPRGAVYAADFRKHRYMAGNRNISPAAAFSLARGGEALAPSLDGSHQSFAAHEPARTDRGLFLSPSVSNAIPDNTGEGATLSTTDTLNGMPATWRQSRVDGAAISGRIVQVGSDRGLPSVDIRLWGTSTASDLQIFFSSSELTHMPVTPGSPVLFGIHLGVTGGSLANVSCRLRLSEMNASNVFLFKHLETVVPPAHAQAGLARFEINRTVQSAATADVRAGLEFGLFGTFDMTLRLAGAHLEATTAATLAARGLSAPVPARGTAVSRPADALTLHLPRGTRAVVLTAGTGATLELGTAAETSAGPASIAVPSSPFGAVPLVSATGWA</sequence>
<dbReference type="AlphaFoldDB" id="A0A378ZRP9"/>
<gene>
    <name evidence="1" type="ORF">NCTC13350_00829</name>
</gene>
<protein>
    <submittedName>
        <fullName evidence="1">Uncharacterized protein</fullName>
    </submittedName>
</protein>
<name>A0A378ZRP9_9HYPH</name>
<evidence type="ECO:0000313" key="1">
    <source>
        <dbReference type="EMBL" id="SUA99926.1"/>
    </source>
</evidence>
<evidence type="ECO:0000313" key="2">
    <source>
        <dbReference type="Proteomes" id="UP000255000"/>
    </source>
</evidence>
<accession>A0A378ZRP9</accession>
<dbReference type="Proteomes" id="UP000255000">
    <property type="component" value="Unassembled WGS sequence"/>
</dbReference>
<reference evidence="1 2" key="1">
    <citation type="submission" date="2018-06" db="EMBL/GenBank/DDBJ databases">
        <authorList>
            <consortium name="Pathogen Informatics"/>
            <person name="Doyle S."/>
        </authorList>
    </citation>
    <scope>NUCLEOTIDE SEQUENCE [LARGE SCALE GENOMIC DNA]</scope>
    <source>
        <strain evidence="1 2">NCTC13350</strain>
    </source>
</reference>